<evidence type="ECO:0000256" key="1">
    <source>
        <dbReference type="SAM" id="Phobius"/>
    </source>
</evidence>
<name>A0A450X1S5_9GAMM</name>
<feature type="transmembrane region" description="Helical" evidence="1">
    <location>
        <begin position="23"/>
        <end position="43"/>
    </location>
</feature>
<dbReference type="EMBL" id="CAADFM010000374">
    <property type="protein sequence ID" value="VFK23235.1"/>
    <property type="molecule type" value="Genomic_DNA"/>
</dbReference>
<keyword evidence="1" id="KW-0812">Transmembrane</keyword>
<evidence type="ECO:0000313" key="3">
    <source>
        <dbReference type="EMBL" id="VFK35245.1"/>
    </source>
</evidence>
<organism evidence="2">
    <name type="scientific">Candidatus Kentrum sp. LPFa</name>
    <dbReference type="NCBI Taxonomy" id="2126335"/>
    <lineage>
        <taxon>Bacteria</taxon>
        <taxon>Pseudomonadati</taxon>
        <taxon>Pseudomonadota</taxon>
        <taxon>Gammaproteobacteria</taxon>
        <taxon>Candidatus Kentrum</taxon>
    </lineage>
</organism>
<keyword evidence="1" id="KW-0472">Membrane</keyword>
<evidence type="ECO:0000313" key="2">
    <source>
        <dbReference type="EMBL" id="VFK23235.1"/>
    </source>
</evidence>
<reference evidence="2" key="1">
    <citation type="submission" date="2019-02" db="EMBL/GenBank/DDBJ databases">
        <authorList>
            <person name="Gruber-Vodicka R. H."/>
            <person name="Seah K. B. B."/>
        </authorList>
    </citation>
    <scope>NUCLEOTIDE SEQUENCE</scope>
    <source>
        <strain evidence="2">BECK_S312</strain>
        <strain evidence="3">BECK_S426</strain>
    </source>
</reference>
<accession>A0A450X1S5</accession>
<sequence length="74" mass="7982">MNIEIIPVAYATNGESEVSDQSIVWLVLPLLALVYLSLAYTLFASDDPVKIDRAADLIKTLSAFFVGTATCAMT</sequence>
<proteinExistence type="predicted"/>
<dbReference type="AlphaFoldDB" id="A0A450X1S5"/>
<keyword evidence="1" id="KW-1133">Transmembrane helix</keyword>
<gene>
    <name evidence="2" type="ORF">BECKLPF1236A_GA0070988_103743</name>
    <name evidence="3" type="ORF">BECKLPF1236C_GA0070990_103503</name>
</gene>
<dbReference type="EMBL" id="CAADFP010000350">
    <property type="protein sequence ID" value="VFK35245.1"/>
    <property type="molecule type" value="Genomic_DNA"/>
</dbReference>
<protein>
    <submittedName>
        <fullName evidence="2">Uncharacterized protein</fullName>
    </submittedName>
</protein>